<evidence type="ECO:0000313" key="1">
    <source>
        <dbReference type="EMBL" id="CAI9727704.1"/>
    </source>
</evidence>
<organism evidence="1 2">
    <name type="scientific">Octopus vulgaris</name>
    <name type="common">Common octopus</name>
    <dbReference type="NCBI Taxonomy" id="6645"/>
    <lineage>
        <taxon>Eukaryota</taxon>
        <taxon>Metazoa</taxon>
        <taxon>Spiralia</taxon>
        <taxon>Lophotrochozoa</taxon>
        <taxon>Mollusca</taxon>
        <taxon>Cephalopoda</taxon>
        <taxon>Coleoidea</taxon>
        <taxon>Octopodiformes</taxon>
        <taxon>Octopoda</taxon>
        <taxon>Incirrata</taxon>
        <taxon>Octopodidae</taxon>
        <taxon>Octopus</taxon>
    </lineage>
</organism>
<keyword evidence="2" id="KW-1185">Reference proteome</keyword>
<protein>
    <submittedName>
        <fullName evidence="1">Uncharacterized protein</fullName>
    </submittedName>
</protein>
<reference evidence="1" key="1">
    <citation type="submission" date="2023-08" db="EMBL/GenBank/DDBJ databases">
        <authorList>
            <person name="Alioto T."/>
            <person name="Alioto T."/>
            <person name="Gomez Garrido J."/>
        </authorList>
    </citation>
    <scope>NUCLEOTIDE SEQUENCE</scope>
</reference>
<accession>A0AA36B500</accession>
<name>A0AA36B500_OCTVU</name>
<proteinExistence type="predicted"/>
<sequence>MNSSRCEEMCTRWRWKSEKRGEEEIAVMYNVTKSDIHSPTDVMPTLKCSFLRYLTKSWHKYEYHCYFIVTDVLTDGKTSKLLGPVL</sequence>
<gene>
    <name evidence="1" type="ORF">OCTVUL_1B019185</name>
</gene>
<dbReference type="EMBL" id="OX597822">
    <property type="protein sequence ID" value="CAI9727704.1"/>
    <property type="molecule type" value="Genomic_DNA"/>
</dbReference>
<evidence type="ECO:0000313" key="2">
    <source>
        <dbReference type="Proteomes" id="UP001162480"/>
    </source>
</evidence>
<dbReference type="Proteomes" id="UP001162480">
    <property type="component" value="Chromosome 9"/>
</dbReference>
<dbReference type="AlphaFoldDB" id="A0AA36B500"/>